<evidence type="ECO:0000313" key="5">
    <source>
        <dbReference type="EMBL" id="CAK9157608.1"/>
    </source>
</evidence>
<feature type="region of interest" description="Disordered" evidence="2">
    <location>
        <begin position="258"/>
        <end position="289"/>
    </location>
</feature>
<dbReference type="InterPro" id="IPR008942">
    <property type="entry name" value="ENTH_VHS"/>
</dbReference>
<dbReference type="PANTHER" id="PTHR12323:SF0">
    <property type="entry name" value="CALCIUM HOMEOSTASIS ENDOPLASMIC RETICULUM PROTEIN"/>
    <property type="match status" value="1"/>
</dbReference>
<comment type="caution">
    <text evidence="5">The sequence shown here is derived from an EMBL/GenBank/DDBJ whole genome shotgun (WGS) entry which is preliminary data.</text>
</comment>
<evidence type="ECO:0008006" key="7">
    <source>
        <dbReference type="Google" id="ProtNLM"/>
    </source>
</evidence>
<evidence type="ECO:0000259" key="4">
    <source>
        <dbReference type="Pfam" id="PF25123"/>
    </source>
</evidence>
<dbReference type="Pfam" id="PF04818">
    <property type="entry name" value="CID"/>
    <property type="match status" value="1"/>
</dbReference>
<gene>
    <name evidence="5" type="ORF">ILEXP_LOCUS26171</name>
</gene>
<name>A0ABC8SK93_9AQUA</name>
<dbReference type="Gene3D" id="1.25.40.90">
    <property type="match status" value="1"/>
</dbReference>
<dbReference type="InterPro" id="IPR006569">
    <property type="entry name" value="CID_dom"/>
</dbReference>
<dbReference type="Pfam" id="PF25123">
    <property type="entry name" value="SWAP1_C"/>
    <property type="match status" value="1"/>
</dbReference>
<dbReference type="EMBL" id="CAUOFW020003033">
    <property type="protein sequence ID" value="CAK9157608.1"/>
    <property type="molecule type" value="Genomic_DNA"/>
</dbReference>
<organism evidence="5 6">
    <name type="scientific">Ilex paraguariensis</name>
    <name type="common">yerba mate</name>
    <dbReference type="NCBI Taxonomy" id="185542"/>
    <lineage>
        <taxon>Eukaryota</taxon>
        <taxon>Viridiplantae</taxon>
        <taxon>Streptophyta</taxon>
        <taxon>Embryophyta</taxon>
        <taxon>Tracheophyta</taxon>
        <taxon>Spermatophyta</taxon>
        <taxon>Magnoliopsida</taxon>
        <taxon>eudicotyledons</taxon>
        <taxon>Gunneridae</taxon>
        <taxon>Pentapetalae</taxon>
        <taxon>asterids</taxon>
        <taxon>campanulids</taxon>
        <taxon>Aquifoliales</taxon>
        <taxon>Aquifoliaceae</taxon>
        <taxon>Ilex</taxon>
    </lineage>
</organism>
<keyword evidence="1" id="KW-0507">mRNA processing</keyword>
<feature type="domain" description="CID" evidence="3">
    <location>
        <begin position="17"/>
        <end position="63"/>
    </location>
</feature>
<evidence type="ECO:0000313" key="6">
    <source>
        <dbReference type="Proteomes" id="UP001642360"/>
    </source>
</evidence>
<dbReference type="InterPro" id="IPR056922">
    <property type="entry name" value="SWAP1_C"/>
</dbReference>
<dbReference type="GO" id="GO:0005634">
    <property type="term" value="C:nucleus"/>
    <property type="evidence" value="ECO:0007669"/>
    <property type="project" value="UniProtKB-ARBA"/>
</dbReference>
<dbReference type="AlphaFoldDB" id="A0ABC8SK93"/>
<evidence type="ECO:0000256" key="2">
    <source>
        <dbReference type="SAM" id="MobiDB-lite"/>
    </source>
</evidence>
<feature type="domain" description="SUPPRESSOR-OF-WHITE-APRICOT-like C-terminal" evidence="4">
    <location>
        <begin position="211"/>
        <end position="318"/>
    </location>
</feature>
<dbReference type="Proteomes" id="UP001642360">
    <property type="component" value="Unassembled WGS sequence"/>
</dbReference>
<reference evidence="5 6" key="1">
    <citation type="submission" date="2024-02" db="EMBL/GenBank/DDBJ databases">
        <authorList>
            <person name="Vignale AGUSTIN F."/>
            <person name="Sosa J E."/>
            <person name="Modenutti C."/>
        </authorList>
    </citation>
    <scope>NUCLEOTIDE SEQUENCE [LARGE SCALE GENOMIC DNA]</scope>
</reference>
<dbReference type="PANTHER" id="PTHR12323">
    <property type="entry name" value="SR-RELATED CTD ASSOCIATED FACTOR 6"/>
    <property type="match status" value="1"/>
</dbReference>
<dbReference type="GO" id="GO:0006397">
    <property type="term" value="P:mRNA processing"/>
    <property type="evidence" value="ECO:0007669"/>
    <property type="project" value="UniProtKB-KW"/>
</dbReference>
<evidence type="ECO:0000259" key="3">
    <source>
        <dbReference type="Pfam" id="PF04818"/>
    </source>
</evidence>
<sequence length="320" mass="34847">MCSLQRWINPHDLDNEALAFKPVIGSMLSRIYHNPQNKEENQSQLPKILQFWASKEVYDQDTILGLENEMMGGSTTNLFLVPPRDLSAVSTDHLTISGPSPQVSNHNTLQWQPHKLSLVPNLPDLEHPDKQVSPLAAMPPSVATQQFLPNSVPSGGFVGSLPIPSSGQQANQQPASHILPGPTANVGEKLPPYPLFPPGLTPEMVRKMQIEIGEVNPSEGPMKPSELIDEDDEYEREPPICKGGACIPPPPNLQVAPETGTFADGSVEQKPGSTSSGWLGLGATANPNEASQYDDVYYSYRKQRSINYHTSMSARAAATR</sequence>
<protein>
    <recommendedName>
        <fullName evidence="7">CID domain-containing protein</fullName>
    </recommendedName>
</protein>
<keyword evidence="6" id="KW-1185">Reference proteome</keyword>
<evidence type="ECO:0000256" key="1">
    <source>
        <dbReference type="ARBA" id="ARBA00022664"/>
    </source>
</evidence>
<proteinExistence type="predicted"/>
<accession>A0ABC8SK93</accession>